<proteinExistence type="predicted"/>
<dbReference type="InterPro" id="IPR050663">
    <property type="entry name" value="Ankyrin-SOCS_Box"/>
</dbReference>
<reference evidence="5" key="1">
    <citation type="journal article" date="2019" name="Int. J. Syst. Evol. Microbiol.">
        <title>The Global Catalogue of Microorganisms (GCM) 10K type strain sequencing project: providing services to taxonomists for standard genome sequencing and annotation.</title>
        <authorList>
            <consortium name="The Broad Institute Genomics Platform"/>
            <consortium name="The Broad Institute Genome Sequencing Center for Infectious Disease"/>
            <person name="Wu L."/>
            <person name="Ma J."/>
        </authorList>
    </citation>
    <scope>NUCLEOTIDE SEQUENCE [LARGE SCALE GENOMIC DNA]</scope>
    <source>
        <strain evidence="5">JCM 3338</strain>
    </source>
</reference>
<dbReference type="PROSITE" id="PS50297">
    <property type="entry name" value="ANK_REP_REGION"/>
    <property type="match status" value="3"/>
</dbReference>
<dbReference type="Gene3D" id="1.25.40.20">
    <property type="entry name" value="Ankyrin repeat-containing domain"/>
    <property type="match status" value="2"/>
</dbReference>
<feature type="repeat" description="ANK" evidence="3">
    <location>
        <begin position="158"/>
        <end position="190"/>
    </location>
</feature>
<dbReference type="RefSeq" id="WP_376871509.1">
    <property type="nucleotide sequence ID" value="NZ_JBHUHP010000001.1"/>
</dbReference>
<accession>A0ABW4X562</accession>
<dbReference type="PROSITE" id="PS50088">
    <property type="entry name" value="ANK_REPEAT"/>
    <property type="match status" value="3"/>
</dbReference>
<keyword evidence="2 3" id="KW-0040">ANK repeat</keyword>
<dbReference type="PANTHER" id="PTHR24193">
    <property type="entry name" value="ANKYRIN REPEAT PROTEIN"/>
    <property type="match status" value="1"/>
</dbReference>
<evidence type="ECO:0000256" key="3">
    <source>
        <dbReference type="PROSITE-ProRule" id="PRU00023"/>
    </source>
</evidence>
<dbReference type="PRINTS" id="PR01415">
    <property type="entry name" value="ANKYRIN"/>
</dbReference>
<dbReference type="PANTHER" id="PTHR24193:SF121">
    <property type="entry name" value="ADA2A-CONTAINING COMPLEX COMPONENT 3, ISOFORM D"/>
    <property type="match status" value="1"/>
</dbReference>
<sequence>MTTRMTAQRLTRLIAAGDVDEVRTVVETAPRLLTGTVERAGHGGWTPLHVAVAEGRADIARVLVGAGADLDARTEHHRTPLHVALELSPDLVPVLLELGAVLDAPSAAFLDETDALAAHLDGGAPLSDGASGVDLLSWAALGGAPATARLLLERGADADGGALHAAAGSARLELVQLLLDAGADVDRRDPDTGRAPLHAAVAAGPGGNSAEVVRVLLAAGADVNATTTDGASALDISRVAAARHRRDDAGRATGNDALADLLVAHGATD</sequence>
<feature type="repeat" description="ANK" evidence="3">
    <location>
        <begin position="192"/>
        <end position="228"/>
    </location>
</feature>
<dbReference type="SUPFAM" id="SSF48403">
    <property type="entry name" value="Ankyrin repeat"/>
    <property type="match status" value="1"/>
</dbReference>
<dbReference type="Pfam" id="PF12796">
    <property type="entry name" value="Ank_2"/>
    <property type="match status" value="2"/>
</dbReference>
<evidence type="ECO:0000256" key="1">
    <source>
        <dbReference type="ARBA" id="ARBA00022737"/>
    </source>
</evidence>
<comment type="caution">
    <text evidence="4">The sequence shown here is derived from an EMBL/GenBank/DDBJ whole genome shotgun (WGS) entry which is preliminary data.</text>
</comment>
<dbReference type="InterPro" id="IPR002110">
    <property type="entry name" value="Ankyrin_rpt"/>
</dbReference>
<protein>
    <submittedName>
        <fullName evidence="4">Ankyrin repeat domain-containing protein</fullName>
    </submittedName>
</protein>
<evidence type="ECO:0000313" key="5">
    <source>
        <dbReference type="Proteomes" id="UP001597402"/>
    </source>
</evidence>
<dbReference type="EMBL" id="JBHUHP010000001">
    <property type="protein sequence ID" value="MFD2090525.1"/>
    <property type="molecule type" value="Genomic_DNA"/>
</dbReference>
<dbReference type="Proteomes" id="UP001597402">
    <property type="component" value="Unassembled WGS sequence"/>
</dbReference>
<name>A0ABW4X562_9ACTN</name>
<dbReference type="SMART" id="SM00248">
    <property type="entry name" value="ANK"/>
    <property type="match status" value="5"/>
</dbReference>
<keyword evidence="5" id="KW-1185">Reference proteome</keyword>
<evidence type="ECO:0000256" key="2">
    <source>
        <dbReference type="ARBA" id="ARBA00023043"/>
    </source>
</evidence>
<keyword evidence="1" id="KW-0677">Repeat</keyword>
<organism evidence="4 5">
    <name type="scientific">Blastococcus deserti</name>
    <dbReference type="NCBI Taxonomy" id="2259033"/>
    <lineage>
        <taxon>Bacteria</taxon>
        <taxon>Bacillati</taxon>
        <taxon>Actinomycetota</taxon>
        <taxon>Actinomycetes</taxon>
        <taxon>Geodermatophilales</taxon>
        <taxon>Geodermatophilaceae</taxon>
        <taxon>Blastococcus</taxon>
    </lineage>
</organism>
<feature type="repeat" description="ANK" evidence="3">
    <location>
        <begin position="43"/>
        <end position="75"/>
    </location>
</feature>
<gene>
    <name evidence="4" type="ORF">ACFSHS_02960</name>
</gene>
<evidence type="ECO:0000313" key="4">
    <source>
        <dbReference type="EMBL" id="MFD2090525.1"/>
    </source>
</evidence>
<dbReference type="InterPro" id="IPR036770">
    <property type="entry name" value="Ankyrin_rpt-contain_sf"/>
</dbReference>